<dbReference type="SUPFAM" id="SSF51735">
    <property type="entry name" value="NAD(P)-binding Rossmann-fold domains"/>
    <property type="match status" value="1"/>
</dbReference>
<feature type="domain" description="Carrier" evidence="5">
    <location>
        <begin position="578"/>
        <end position="657"/>
    </location>
</feature>
<dbReference type="AlphaFoldDB" id="A0A0D5CET9"/>
<dbReference type="GO" id="GO:0005524">
    <property type="term" value="F:ATP binding"/>
    <property type="evidence" value="ECO:0007669"/>
    <property type="project" value="UniProtKB-KW"/>
</dbReference>
<dbReference type="PROSITE" id="PS50075">
    <property type="entry name" value="CARRIER"/>
    <property type="match status" value="1"/>
</dbReference>
<dbReference type="Pfam" id="PF07993">
    <property type="entry name" value="NAD_binding_4"/>
    <property type="match status" value="1"/>
</dbReference>
<reference evidence="6 7" key="1">
    <citation type="journal article" date="2015" name="Genome Announc.">
        <title>Complete Genome Sequence of Clavibacter michiganensis subsp. insidiosus R1-1 Using PacBio Single-Molecule Real-Time Technology.</title>
        <authorList>
            <person name="Lu Y."/>
            <person name="Samac D.A."/>
            <person name="Glazebrook J."/>
            <person name="Ishimaru C.A."/>
        </authorList>
    </citation>
    <scope>NUCLEOTIDE SEQUENCE [LARGE SCALE GENOMIC DNA]</scope>
    <source>
        <strain evidence="6 7">R1-1</strain>
    </source>
</reference>
<dbReference type="Pfam" id="PF00550">
    <property type="entry name" value="PP-binding"/>
    <property type="match status" value="1"/>
</dbReference>
<dbReference type="InterPro" id="IPR010080">
    <property type="entry name" value="Thioester_reductase-like_dom"/>
</dbReference>
<dbReference type="InterPro" id="IPR036291">
    <property type="entry name" value="NAD(P)-bd_dom_sf"/>
</dbReference>
<dbReference type="SUPFAM" id="SSF56801">
    <property type="entry name" value="Acetyl-CoA synthetase-like"/>
    <property type="match status" value="1"/>
</dbReference>
<evidence type="ECO:0000256" key="4">
    <source>
        <dbReference type="ARBA" id="ARBA00022840"/>
    </source>
</evidence>
<dbReference type="NCBIfam" id="TIGR01746">
    <property type="entry name" value="Thioester-redct"/>
    <property type="match status" value="1"/>
</dbReference>
<dbReference type="PANTHER" id="PTHR43272">
    <property type="entry name" value="LONG-CHAIN-FATTY-ACID--COA LIGASE"/>
    <property type="match status" value="1"/>
</dbReference>
<dbReference type="Gene3D" id="3.40.50.720">
    <property type="entry name" value="NAD(P)-binding Rossmann-like Domain"/>
    <property type="match status" value="1"/>
</dbReference>
<dbReference type="EMBL" id="CP011043">
    <property type="protein sequence ID" value="AJW77799.1"/>
    <property type="molecule type" value="Genomic_DNA"/>
</dbReference>
<dbReference type="SUPFAM" id="SSF47336">
    <property type="entry name" value="ACP-like"/>
    <property type="match status" value="1"/>
</dbReference>
<keyword evidence="2" id="KW-0597">Phosphoprotein</keyword>
<dbReference type="HOGENOM" id="CLU_009549_0_0_11"/>
<evidence type="ECO:0000313" key="7">
    <source>
        <dbReference type="Proteomes" id="UP000032604"/>
    </source>
</evidence>
<evidence type="ECO:0000259" key="5">
    <source>
        <dbReference type="PROSITE" id="PS50075"/>
    </source>
</evidence>
<evidence type="ECO:0000256" key="2">
    <source>
        <dbReference type="ARBA" id="ARBA00022553"/>
    </source>
</evidence>
<dbReference type="InterPro" id="IPR020845">
    <property type="entry name" value="AMP-binding_CS"/>
</dbReference>
<dbReference type="KEGG" id="cmh:VO01_00260"/>
<dbReference type="InterPro" id="IPR036736">
    <property type="entry name" value="ACP-like_sf"/>
</dbReference>
<dbReference type="InterPro" id="IPR000873">
    <property type="entry name" value="AMP-dep_synth/lig_dom"/>
</dbReference>
<dbReference type="GO" id="GO:0031177">
    <property type="term" value="F:phosphopantetheine binding"/>
    <property type="evidence" value="ECO:0007669"/>
    <property type="project" value="InterPro"/>
</dbReference>
<proteinExistence type="predicted"/>
<keyword evidence="1" id="KW-0596">Phosphopantetheine</keyword>
<keyword evidence="3" id="KW-0547">Nucleotide-binding</keyword>
<dbReference type="PATRIC" id="fig|33014.5.peg.52"/>
<evidence type="ECO:0000313" key="6">
    <source>
        <dbReference type="EMBL" id="AJW77799.1"/>
    </source>
</evidence>
<dbReference type="SMART" id="SM00823">
    <property type="entry name" value="PKS_PP"/>
    <property type="match status" value="1"/>
</dbReference>
<keyword evidence="4" id="KW-0067">ATP-binding</keyword>
<dbReference type="Proteomes" id="UP000032604">
    <property type="component" value="Chromosome"/>
</dbReference>
<dbReference type="InterPro" id="IPR013120">
    <property type="entry name" value="FAR_NAD-bd"/>
</dbReference>
<protein>
    <submittedName>
        <fullName evidence="6">Acyl-CoA synthetase</fullName>
    </submittedName>
</protein>
<name>A0A0D5CET9_9MICO</name>
<dbReference type="OrthoDB" id="9803968at2"/>
<sequence length="1116" mass="118851">MGNENMRNQHDDTSIEAVFEQHAERIALRQRSGPEITDTSFRELWDRAGALAAALGETVSAGDRIAVLGTATADAVTLDLATWILGAVSVPLQASAPVGALSAIVEETAPVWIAATAEQSATARAIVEASADGIRTMLLDTDTDAGTGTGLTLEALVARGAGLPRRSPWHPAPGEDPLALLLYTSGSTGTPKGAMYTRSMVERMWHALRPDTADAADAADAIVGYAYLPMSHLTGRSSLLATLGRGGTVALATSTDLSTLFDDLRAFAPTEFVFVPRVAELVRQEGDREEQRRLAAGGTDPDAVRAEVQADLRVRAFGGRITRAICTSAPLTPELRTYIEGCLGLTLHDLYGSTEAGGILHDGVIQQPPVTEHKLVDVPELGYRTTDRPHPRGELLIKSTAVIAGYFRRPDVTAAVFDEDGFYRTGDVMARTGPDTYEYVDRRNNVLKLSQGEFVAVASLEATYGITPEVHQIALHGDSRHAFLVAVVVPADAGASDRDILAALQRTAREQGLAPYEVPRGVIVEPRPFTVDDGMLSDAGKLLRLRLTQRYGERFAALYDALEEQQTGSLVAALRERAGDEPTVDTVVRAALRLLGAEVSPATAAAARFQDLGGDSLSALTFSGILEDVFGTEVPVGVLTDPTNDLAAVAAYVERSASDDRPTVTRVHGADASTLRVGDLRLDRVLGGIPTPVPRASAARPGSRTVLLTGADGYLGRFMAIDWLERLAPEGGTLVCVVRGADDADARRRLEAAFAADPAFARRFAELSGSLEVRAADVSEHRLGLDEERWIDLAARVDLVAHAAALVNHVLPYPALFGPNVVGTAEVIRLAIAAGSVPVTFVSSVAVAGGARPSAAADAESSAPGALDEDADIRATIPEWAVGDEYANGYGASKWASEVLLREAHEHHGVPVAVFRSDMILAHPRWRGQVNLPDVFTRLIWSVLTTGLAPASFVRRGHDGERQRSHYDGLPADFTAAAIDGIGAALSEGHRTFNVVNPHDDDVSLDTFVDWLREDGHDIERVEDHAEWVDRFRAALGSLPDADRARSVLPLMHAFASPEEPHAGSAIPADAFAEAVRAVRPLGASEIPSLDRALITKVADDLAFLGLLAPTRVAVR</sequence>
<dbReference type="Pfam" id="PF00501">
    <property type="entry name" value="AMP-binding"/>
    <property type="match status" value="1"/>
</dbReference>
<dbReference type="Gene3D" id="1.10.1200.10">
    <property type="entry name" value="ACP-like"/>
    <property type="match status" value="1"/>
</dbReference>
<dbReference type="PROSITE" id="PS00455">
    <property type="entry name" value="AMP_BINDING"/>
    <property type="match status" value="1"/>
</dbReference>
<organism evidence="6 7">
    <name type="scientific">Clavibacter michiganensis subsp. insidiosus</name>
    <dbReference type="NCBI Taxonomy" id="33014"/>
    <lineage>
        <taxon>Bacteria</taxon>
        <taxon>Bacillati</taxon>
        <taxon>Actinomycetota</taxon>
        <taxon>Actinomycetes</taxon>
        <taxon>Micrococcales</taxon>
        <taxon>Microbacteriaceae</taxon>
        <taxon>Clavibacter</taxon>
    </lineage>
</organism>
<dbReference type="InterPro" id="IPR009081">
    <property type="entry name" value="PP-bd_ACP"/>
</dbReference>
<gene>
    <name evidence="6" type="ORF">VO01_00260</name>
</gene>
<dbReference type="PANTHER" id="PTHR43272:SF33">
    <property type="entry name" value="AMP-BINDING DOMAIN-CONTAINING PROTEIN-RELATED"/>
    <property type="match status" value="1"/>
</dbReference>
<dbReference type="InterPro" id="IPR020806">
    <property type="entry name" value="PKS_PP-bd"/>
</dbReference>
<accession>A0A0D5CET9</accession>
<evidence type="ECO:0000256" key="1">
    <source>
        <dbReference type="ARBA" id="ARBA00022450"/>
    </source>
</evidence>
<dbReference type="InterPro" id="IPR042099">
    <property type="entry name" value="ANL_N_sf"/>
</dbReference>
<dbReference type="Gene3D" id="3.40.50.12780">
    <property type="entry name" value="N-terminal domain of ligase-like"/>
    <property type="match status" value="1"/>
</dbReference>
<dbReference type="GO" id="GO:0016020">
    <property type="term" value="C:membrane"/>
    <property type="evidence" value="ECO:0007669"/>
    <property type="project" value="TreeGrafter"/>
</dbReference>
<evidence type="ECO:0000256" key="3">
    <source>
        <dbReference type="ARBA" id="ARBA00022741"/>
    </source>
</evidence>
<dbReference type="GO" id="GO:0004467">
    <property type="term" value="F:long-chain fatty acid-CoA ligase activity"/>
    <property type="evidence" value="ECO:0007669"/>
    <property type="project" value="TreeGrafter"/>
</dbReference>